<reference evidence="2" key="1">
    <citation type="submission" date="2021-03" db="EMBL/GenBank/DDBJ databases">
        <authorList>
            <person name="Tagirdzhanova G."/>
        </authorList>
    </citation>
    <scope>NUCLEOTIDE SEQUENCE</scope>
</reference>
<organism evidence="2 3">
    <name type="scientific">Heterodermia speciosa</name>
    <dbReference type="NCBI Taxonomy" id="116794"/>
    <lineage>
        <taxon>Eukaryota</taxon>
        <taxon>Fungi</taxon>
        <taxon>Dikarya</taxon>
        <taxon>Ascomycota</taxon>
        <taxon>Pezizomycotina</taxon>
        <taxon>Lecanoromycetes</taxon>
        <taxon>OSLEUM clade</taxon>
        <taxon>Lecanoromycetidae</taxon>
        <taxon>Caliciales</taxon>
        <taxon>Physciaceae</taxon>
        <taxon>Heterodermia</taxon>
    </lineage>
</organism>
<sequence length="83" mass="8934">MEAQTPDSFFSGPPVLHHHSPRAKLSLQANDLRLAPTLQKLFPDASPHTNGTTTSPTNGSTTPPEAEDIEIAAEDIDVWVTSE</sequence>
<accession>A0A8H3F5Y3</accession>
<feature type="region of interest" description="Disordered" evidence="1">
    <location>
        <begin position="1"/>
        <end position="22"/>
    </location>
</feature>
<evidence type="ECO:0000313" key="3">
    <source>
        <dbReference type="Proteomes" id="UP000664521"/>
    </source>
</evidence>
<evidence type="ECO:0000313" key="2">
    <source>
        <dbReference type="EMBL" id="CAF9916622.1"/>
    </source>
</evidence>
<dbReference type="Proteomes" id="UP000664521">
    <property type="component" value="Unassembled WGS sequence"/>
</dbReference>
<feature type="compositionally biased region" description="Acidic residues" evidence="1">
    <location>
        <begin position="65"/>
        <end position="77"/>
    </location>
</feature>
<name>A0A8H3F5Y3_9LECA</name>
<keyword evidence="3" id="KW-1185">Reference proteome</keyword>
<comment type="caution">
    <text evidence="2">The sequence shown here is derived from an EMBL/GenBank/DDBJ whole genome shotgun (WGS) entry which is preliminary data.</text>
</comment>
<feature type="compositionally biased region" description="Low complexity" evidence="1">
    <location>
        <begin position="49"/>
        <end position="63"/>
    </location>
</feature>
<evidence type="ECO:0000256" key="1">
    <source>
        <dbReference type="SAM" id="MobiDB-lite"/>
    </source>
</evidence>
<dbReference type="EMBL" id="CAJPDS010000018">
    <property type="protein sequence ID" value="CAF9916622.1"/>
    <property type="molecule type" value="Genomic_DNA"/>
</dbReference>
<feature type="region of interest" description="Disordered" evidence="1">
    <location>
        <begin position="38"/>
        <end position="83"/>
    </location>
</feature>
<dbReference type="OrthoDB" id="19714at2759"/>
<gene>
    <name evidence="2" type="ORF">HETSPECPRED_002965</name>
</gene>
<proteinExistence type="predicted"/>
<protein>
    <submittedName>
        <fullName evidence="2">Uncharacterized protein</fullName>
    </submittedName>
</protein>
<dbReference type="AlphaFoldDB" id="A0A8H3F5Y3"/>